<dbReference type="Proteomes" id="UP000037136">
    <property type="component" value="Unassembled WGS sequence"/>
</dbReference>
<feature type="transmembrane region" description="Helical" evidence="2">
    <location>
        <begin position="165"/>
        <end position="187"/>
    </location>
</feature>
<proteinExistence type="predicted"/>
<keyword evidence="2" id="KW-0472">Membrane</keyword>
<feature type="transmembrane region" description="Helical" evidence="2">
    <location>
        <begin position="91"/>
        <end position="112"/>
    </location>
</feature>
<gene>
    <name evidence="3" type="ORF">XA68_12981</name>
</gene>
<dbReference type="InterPro" id="IPR018830">
    <property type="entry name" value="DUF2434"/>
</dbReference>
<protein>
    <submittedName>
        <fullName evidence="3">Uncharacterized protein</fullName>
    </submittedName>
</protein>
<reference evidence="3 4" key="2">
    <citation type="journal article" date="2017" name="Sci. Rep.">
        <title>Ant-infecting Ophiocordyceps genomes reveal a high diversity of potential behavioral manipulation genes and a possible major role for enterotoxins.</title>
        <authorList>
            <person name="de Bekker C."/>
            <person name="Ohm R.A."/>
            <person name="Evans H.C."/>
            <person name="Brachmann A."/>
            <person name="Hughes D.P."/>
        </authorList>
    </citation>
    <scope>NUCLEOTIDE SEQUENCE [LARGE SCALE GENOMIC DNA]</scope>
    <source>
        <strain evidence="3 4">SC16a</strain>
    </source>
</reference>
<feature type="transmembrane region" description="Helical" evidence="2">
    <location>
        <begin position="347"/>
        <end position="368"/>
    </location>
</feature>
<feature type="transmembrane region" description="Helical" evidence="2">
    <location>
        <begin position="221"/>
        <end position="242"/>
    </location>
</feature>
<evidence type="ECO:0000313" key="3">
    <source>
        <dbReference type="EMBL" id="PFH58964.1"/>
    </source>
</evidence>
<comment type="caution">
    <text evidence="3">The sequence shown here is derived from an EMBL/GenBank/DDBJ whole genome shotgun (WGS) entry which is preliminary data.</text>
</comment>
<feature type="region of interest" description="Disordered" evidence="1">
    <location>
        <begin position="503"/>
        <end position="550"/>
    </location>
</feature>
<organism evidence="3 4">
    <name type="scientific">Ophiocordyceps unilateralis</name>
    <name type="common">Zombie-ant fungus</name>
    <name type="synonym">Torrubia unilateralis</name>
    <dbReference type="NCBI Taxonomy" id="268505"/>
    <lineage>
        <taxon>Eukaryota</taxon>
        <taxon>Fungi</taxon>
        <taxon>Dikarya</taxon>
        <taxon>Ascomycota</taxon>
        <taxon>Pezizomycotina</taxon>
        <taxon>Sordariomycetes</taxon>
        <taxon>Hypocreomycetidae</taxon>
        <taxon>Hypocreales</taxon>
        <taxon>Ophiocordycipitaceae</taxon>
        <taxon>Ophiocordyceps</taxon>
    </lineage>
</organism>
<accession>A0A2A9PCN2</accession>
<dbReference type="STRING" id="268505.A0A2A9PCN2"/>
<dbReference type="OrthoDB" id="5308502at2759"/>
<evidence type="ECO:0000256" key="2">
    <source>
        <dbReference type="SAM" id="Phobius"/>
    </source>
</evidence>
<evidence type="ECO:0000313" key="4">
    <source>
        <dbReference type="Proteomes" id="UP000037136"/>
    </source>
</evidence>
<dbReference type="EMBL" id="LAZP02000239">
    <property type="protein sequence ID" value="PFH58964.1"/>
    <property type="molecule type" value="Genomic_DNA"/>
</dbReference>
<name>A0A2A9PCN2_OPHUN</name>
<feature type="transmembrane region" description="Helical" evidence="2">
    <location>
        <begin position="133"/>
        <end position="153"/>
    </location>
</feature>
<reference evidence="3 4" key="1">
    <citation type="journal article" date="2015" name="BMC Genomics">
        <title>Gene expression during zombie ant biting behavior reflects the complexity underlying fungal parasitic behavioral manipulation.</title>
        <authorList>
            <person name="de Bekker C."/>
            <person name="Ohm R.A."/>
            <person name="Loreto R.G."/>
            <person name="Sebastian A."/>
            <person name="Albert I."/>
            <person name="Merrow M."/>
            <person name="Brachmann A."/>
            <person name="Hughes D.P."/>
        </authorList>
    </citation>
    <scope>NUCLEOTIDE SEQUENCE [LARGE SCALE GENOMIC DNA]</scope>
    <source>
        <strain evidence="3 4">SC16a</strain>
    </source>
</reference>
<keyword evidence="4" id="KW-1185">Reference proteome</keyword>
<feature type="transmembrane region" description="Helical" evidence="2">
    <location>
        <begin position="303"/>
        <end position="327"/>
    </location>
</feature>
<feature type="compositionally biased region" description="Polar residues" evidence="1">
    <location>
        <begin position="528"/>
        <end position="538"/>
    </location>
</feature>
<keyword evidence="2" id="KW-1133">Transmembrane helix</keyword>
<dbReference type="Pfam" id="PF10361">
    <property type="entry name" value="DUF2434"/>
    <property type="match status" value="1"/>
</dbReference>
<feature type="transmembrane region" description="Helical" evidence="2">
    <location>
        <begin position="262"/>
        <end position="282"/>
    </location>
</feature>
<dbReference type="AlphaFoldDB" id="A0A2A9PCN2"/>
<sequence>MAVPLNLLRARELLAFPSGDNDTDTVLAGNHFNLTTLREWNYTLFSNQTLSNGTRCWLTLQPYQPDFLLSNGTFVNATKCWVAIEPIGTRGVVGIVLAAVYGIALVLTLAALTKHGKMYLPKETRFYPIGRRWQWYWAGFVCSCALISLLANIDVDRYYIQELPIVLTGFFWFLICQGTMALTWEAVRHWGSWLERQYVDPNPFVYRQDDRRAMVEFWLPLWFYFWVWMNFFLVIPRGWGFVEKQRSPEQTQVVAIPTATGGRFKGGGFCLFIAWLIIIYSLRHSIHHYKPRNRGILNRAIGLVRVVPLRFILMIPLCLALIAYQVLISFDWEFSVLRFEGMVIPVVFAWGYGPTLLIVFIQIVYGFVTPNEDKELLRQRRERGDEVNRELGIVKRPAWWRRVRGDHIAVPLRERIQKNVAEVGGERGVGRRVEDDVERHARLEAMRSAVNDDGDMELRNVAPRPFVDGAPRIGLPEQRQPASFLLPEIGETMAETERVQRLASLLEGGSPPPYSDRSARRASEPETEPSTPSDTMSEPRQPKVRSMLDV</sequence>
<evidence type="ECO:0000256" key="1">
    <source>
        <dbReference type="SAM" id="MobiDB-lite"/>
    </source>
</evidence>
<keyword evidence="2" id="KW-0812">Transmembrane</keyword>